<gene>
    <name evidence="1" type="ORF">H2O64_03775</name>
</gene>
<dbReference type="Proteomes" id="UP000619238">
    <property type="component" value="Unassembled WGS sequence"/>
</dbReference>
<comment type="caution">
    <text evidence="1">The sequence shown here is derived from an EMBL/GenBank/DDBJ whole genome shotgun (WGS) entry which is preliminary data.</text>
</comment>
<evidence type="ECO:0000313" key="2">
    <source>
        <dbReference type="Proteomes" id="UP000619238"/>
    </source>
</evidence>
<protein>
    <submittedName>
        <fullName evidence="1">Uncharacterized protein</fullName>
    </submittedName>
</protein>
<keyword evidence="2" id="KW-1185">Reference proteome</keyword>
<sequence>MKDEQIIEALTQQMDETPELFEAVFFLSELIGQSNLVDNAGHIKIIELPTYQTDSHPVDTKYHKPILRCFH</sequence>
<proteinExistence type="predicted"/>
<accession>A0ABR7Q5D6</accession>
<organism evidence="1 2">
    <name type="scientific">Kordia aestuariivivens</name>
    <dbReference type="NCBI Taxonomy" id="2759037"/>
    <lineage>
        <taxon>Bacteria</taxon>
        <taxon>Pseudomonadati</taxon>
        <taxon>Bacteroidota</taxon>
        <taxon>Flavobacteriia</taxon>
        <taxon>Flavobacteriales</taxon>
        <taxon>Flavobacteriaceae</taxon>
        <taxon>Kordia</taxon>
    </lineage>
</organism>
<dbReference type="EMBL" id="JACGWS010000002">
    <property type="protein sequence ID" value="MBC8753774.1"/>
    <property type="molecule type" value="Genomic_DNA"/>
</dbReference>
<reference evidence="1 2" key="1">
    <citation type="submission" date="2020-07" db="EMBL/GenBank/DDBJ databases">
        <title>Description of Kordia aestuariivivens sp. nov., isolated from a tidal flat.</title>
        <authorList>
            <person name="Park S."/>
            <person name="Yoon J.-H."/>
        </authorList>
    </citation>
    <scope>NUCLEOTIDE SEQUENCE [LARGE SCALE GENOMIC DNA]</scope>
    <source>
        <strain evidence="1 2">YSTF-M3</strain>
    </source>
</reference>
<evidence type="ECO:0000313" key="1">
    <source>
        <dbReference type="EMBL" id="MBC8753774.1"/>
    </source>
</evidence>
<name>A0ABR7Q5D6_9FLAO</name>
<dbReference type="RefSeq" id="WP_187560813.1">
    <property type="nucleotide sequence ID" value="NZ_JACGWS010000002.1"/>
</dbReference>